<reference evidence="2 3" key="1">
    <citation type="journal article" date="2013" name="Genome Biol.">
        <title>The genome sequence of the most widely cultivated cacao type and its use to identify candidate genes regulating pod color.</title>
        <authorList>
            <person name="Motamayor J.C."/>
            <person name="Mockaitis K."/>
            <person name="Schmutz J."/>
            <person name="Haiminen N."/>
            <person name="Iii D.L."/>
            <person name="Cornejo O."/>
            <person name="Findley S.D."/>
            <person name="Zheng P."/>
            <person name="Utro F."/>
            <person name="Royaert S."/>
            <person name="Saski C."/>
            <person name="Jenkins J."/>
            <person name="Podicheti R."/>
            <person name="Zhao M."/>
            <person name="Scheffler B.E."/>
            <person name="Stack J.C."/>
            <person name="Feltus F.A."/>
            <person name="Mustiga G.M."/>
            <person name="Amores F."/>
            <person name="Phillips W."/>
            <person name="Marelli J.P."/>
            <person name="May G.D."/>
            <person name="Shapiro H."/>
            <person name="Ma J."/>
            <person name="Bustamante C.D."/>
            <person name="Schnell R.J."/>
            <person name="Main D."/>
            <person name="Gilbert D."/>
            <person name="Parida L."/>
            <person name="Kuhn D.N."/>
        </authorList>
    </citation>
    <scope>NUCLEOTIDE SEQUENCE [LARGE SCALE GENOMIC DNA]</scope>
    <source>
        <strain evidence="3">cv. Matina 1-6</strain>
    </source>
</reference>
<protein>
    <recommendedName>
        <fullName evidence="4">Secreted protein</fullName>
    </recommendedName>
</protein>
<feature type="chain" id="PRO_5001599276" description="Secreted protein" evidence="1">
    <location>
        <begin position="27"/>
        <end position="98"/>
    </location>
</feature>
<dbReference type="AlphaFoldDB" id="A0A061GMQ7"/>
<dbReference type="Gramene" id="EOY28399">
    <property type="protein sequence ID" value="EOY28399"/>
    <property type="gene ID" value="TCM_029977"/>
</dbReference>
<dbReference type="EMBL" id="CM001884">
    <property type="protein sequence ID" value="EOY28399.1"/>
    <property type="molecule type" value="Genomic_DNA"/>
</dbReference>
<dbReference type="InParanoid" id="A0A061GMQ7"/>
<keyword evidence="1" id="KW-0732">Signal</keyword>
<organism evidence="2 3">
    <name type="scientific">Theobroma cacao</name>
    <name type="common">Cacao</name>
    <name type="synonym">Cocoa</name>
    <dbReference type="NCBI Taxonomy" id="3641"/>
    <lineage>
        <taxon>Eukaryota</taxon>
        <taxon>Viridiplantae</taxon>
        <taxon>Streptophyta</taxon>
        <taxon>Embryophyta</taxon>
        <taxon>Tracheophyta</taxon>
        <taxon>Spermatophyta</taxon>
        <taxon>Magnoliopsida</taxon>
        <taxon>eudicotyledons</taxon>
        <taxon>Gunneridae</taxon>
        <taxon>Pentapetalae</taxon>
        <taxon>rosids</taxon>
        <taxon>malvids</taxon>
        <taxon>Malvales</taxon>
        <taxon>Malvaceae</taxon>
        <taxon>Byttnerioideae</taxon>
        <taxon>Theobroma</taxon>
    </lineage>
</organism>
<evidence type="ECO:0000313" key="2">
    <source>
        <dbReference type="EMBL" id="EOY28399.1"/>
    </source>
</evidence>
<evidence type="ECO:0000313" key="3">
    <source>
        <dbReference type="Proteomes" id="UP000026915"/>
    </source>
</evidence>
<accession>A0A061GMQ7</accession>
<evidence type="ECO:0000256" key="1">
    <source>
        <dbReference type="SAM" id="SignalP"/>
    </source>
</evidence>
<dbReference type="HOGENOM" id="CLU_2337795_0_0_1"/>
<gene>
    <name evidence="2" type="ORF">TCM_029977</name>
</gene>
<sequence length="98" mass="11300">MILGTTLMCCKWIHLIWLSCHRPCQRDPTHPERESSRRLESFLVSGCECESAFAYMAFDSFVFEVLAIVLDRPPKTEPNQTVKETEADTERCYVTVPT</sequence>
<feature type="signal peptide" evidence="1">
    <location>
        <begin position="1"/>
        <end position="26"/>
    </location>
</feature>
<dbReference type="Proteomes" id="UP000026915">
    <property type="component" value="Chromosome 6"/>
</dbReference>
<name>A0A061GMQ7_THECC</name>
<evidence type="ECO:0008006" key="4">
    <source>
        <dbReference type="Google" id="ProtNLM"/>
    </source>
</evidence>
<proteinExistence type="predicted"/>
<keyword evidence="3" id="KW-1185">Reference proteome</keyword>